<dbReference type="PANTHER" id="PTHR14136:SF17">
    <property type="entry name" value="BTB_POZ DOMAIN-CONTAINING PROTEIN KCTD9"/>
    <property type="match status" value="1"/>
</dbReference>
<feature type="region of interest" description="Disordered" evidence="2">
    <location>
        <begin position="1"/>
        <end position="71"/>
    </location>
</feature>
<feature type="region of interest" description="Disordered" evidence="2">
    <location>
        <begin position="1158"/>
        <end position="1213"/>
    </location>
</feature>
<feature type="compositionally biased region" description="Pro residues" evidence="2">
    <location>
        <begin position="1073"/>
        <end position="1088"/>
    </location>
</feature>
<feature type="region of interest" description="Disordered" evidence="2">
    <location>
        <begin position="83"/>
        <end position="112"/>
    </location>
</feature>
<feature type="compositionally biased region" description="Polar residues" evidence="2">
    <location>
        <begin position="132"/>
        <end position="147"/>
    </location>
</feature>
<keyword evidence="1" id="KW-0175">Coiled coil</keyword>
<feature type="coiled-coil region" evidence="1">
    <location>
        <begin position="190"/>
        <end position="217"/>
    </location>
</feature>
<feature type="compositionally biased region" description="Polar residues" evidence="2">
    <location>
        <begin position="1"/>
        <end position="26"/>
    </location>
</feature>
<feature type="compositionally biased region" description="Pro residues" evidence="2">
    <location>
        <begin position="1047"/>
        <end position="1060"/>
    </location>
</feature>
<evidence type="ECO:0000313" key="4">
    <source>
        <dbReference type="Proteomes" id="UP001301388"/>
    </source>
</evidence>
<reference evidence="3 4" key="1">
    <citation type="submission" date="2023-12" db="EMBL/GenBank/DDBJ databases">
        <title>Baltic Sea Cyanobacteria.</title>
        <authorList>
            <person name="Delbaje E."/>
            <person name="Fewer D.P."/>
            <person name="Shishido T.K."/>
        </authorList>
    </citation>
    <scope>NUCLEOTIDE SEQUENCE [LARGE SCALE GENOMIC DNA]</scope>
    <source>
        <strain evidence="3 4">UHCC 0370</strain>
    </source>
</reference>
<protein>
    <submittedName>
        <fullName evidence="3">Pentapeptide repeat-containing protein</fullName>
    </submittedName>
</protein>
<feature type="compositionally biased region" description="Basic and acidic residues" evidence="2">
    <location>
        <begin position="1120"/>
        <end position="1134"/>
    </location>
</feature>
<dbReference type="SUPFAM" id="SSF141571">
    <property type="entry name" value="Pentapeptide repeat-like"/>
    <property type="match status" value="2"/>
</dbReference>
<dbReference type="EMBL" id="JAYGIE010000078">
    <property type="protein sequence ID" value="MEA5478772.1"/>
    <property type="molecule type" value="Genomic_DNA"/>
</dbReference>
<proteinExistence type="predicted"/>
<dbReference type="Pfam" id="PF00805">
    <property type="entry name" value="Pentapeptide"/>
    <property type="match status" value="3"/>
</dbReference>
<keyword evidence="4" id="KW-1185">Reference proteome</keyword>
<feature type="region of interest" description="Disordered" evidence="2">
    <location>
        <begin position="1269"/>
        <end position="1296"/>
    </location>
</feature>
<dbReference type="InterPro" id="IPR051082">
    <property type="entry name" value="Pentapeptide-BTB/POZ_domain"/>
</dbReference>
<feature type="compositionally biased region" description="Polar residues" evidence="2">
    <location>
        <begin position="49"/>
        <end position="61"/>
    </location>
</feature>
<organism evidence="3 4">
    <name type="scientific">Pseudanabaena galeata UHCC 0370</name>
    <dbReference type="NCBI Taxonomy" id="3110310"/>
    <lineage>
        <taxon>Bacteria</taxon>
        <taxon>Bacillati</taxon>
        <taxon>Cyanobacteriota</taxon>
        <taxon>Cyanophyceae</taxon>
        <taxon>Pseudanabaenales</taxon>
        <taxon>Pseudanabaenaceae</taxon>
        <taxon>Pseudanabaena</taxon>
    </lineage>
</organism>
<evidence type="ECO:0000256" key="1">
    <source>
        <dbReference type="SAM" id="Coils"/>
    </source>
</evidence>
<feature type="compositionally biased region" description="Polar residues" evidence="2">
    <location>
        <begin position="920"/>
        <end position="930"/>
    </location>
</feature>
<evidence type="ECO:0000256" key="2">
    <source>
        <dbReference type="SAM" id="MobiDB-lite"/>
    </source>
</evidence>
<feature type="region of interest" description="Disordered" evidence="2">
    <location>
        <begin position="890"/>
        <end position="930"/>
    </location>
</feature>
<feature type="compositionally biased region" description="Polar residues" evidence="2">
    <location>
        <begin position="92"/>
        <end position="111"/>
    </location>
</feature>
<feature type="compositionally biased region" description="Polar residues" evidence="2">
    <location>
        <begin position="1161"/>
        <end position="1179"/>
    </location>
</feature>
<evidence type="ECO:0000313" key="3">
    <source>
        <dbReference type="EMBL" id="MEA5478772.1"/>
    </source>
</evidence>
<sequence length="1608" mass="176591">MASNKNIPQKSQGANEPNKQPVQSDATDVDWMIISDISTRIGGSPDIKSGSNQSPVISHSQVSRDQDVDNDLEDLEWLRSLGLDDPIERPTSRNTSNKSNSQGSTTPNNEVENIDWLIVSDLKTRMDDSDNARANPSYQDISQPQTTLQQVSDSLNLEEDLGLDELNFLSDSDFSDLDSLGFDTSNSLSIDELQNEIDNTEGKIRELEELLDDNNKDSSFDLSDNDWDSISGILDDNFIQPSSGFDLDTVSKSSETSAQVSDVLGNNDKEFESIALVAEQLPETDYADDLDSLDNLLANDLDLFEEVQSEEAQSEEMQSEEMQSEEMQFNQIVDDFEVQDNFTSEFENEWQNSLAQDLPLDDFEFGSLGVEVDNTLDDDFAVSPYQGSFNPNVNEDEIWSSNSSELEHSHLDESVENAFTSDWGEVPKNEIDDDALWDIPSSIDGDLISSTTSIDNAFGISDNWASGSPQVDEPDLQEHGDFELVNIPSEASENADFEYPNLESSKSEDYVSFEPTVDSSIEFADSLSIEPEFDRQIEAPLEQVFEQPNNQLEDAGDHEDWGIELTSEDVDVDNDINADLSWDASLADENIIDTGLVDEADWSESLEAEIDIDNETDWSASLEAEISRGNDAWHNELVETEDYLPPSDQASEIFNDDLLGAVDNNLLEQSLNEGFDFSNNSNNIGDNDWAIADGADNGNELPESISSSEAINLEFPQPYEVFNDISGNLDTSEQTLHQQQTINSNEFVELDASSHNDIYSTGIEINEFEQSENYTSPSSEWDILSESIAEQITDSDFANYADSLAVEEFPDSELDDNFAKYDDSSVNDFDNFDNNIVPPANVSSVESNWDANTSQSLVTDNSNANDNLGSMLDDDFDLASFDEDSLPELPVDDFSLNSIPTTLTPNRPVSDLPVEEDSLSDGSSLPQTDSNLVDRLESNLVGASDPFEEALVNDLLNDNYAEVNFQEEALAHDLLNGFVSESEGFNDFVSVKEESSTITSPSLNLEASKFALTTSDHDFLDDFDLASLDPLTDDGFISAQISTGLTPPTPQIAPPPPSLPPLTKQEPTSPSVNNPPPPPFLPPLPPKRNPTQGGSTPPIPPSRPNATSQPQPPNRMGRSNQDDFDRFHSQPDQHRQRKPISSIDEGWSELLDADTVLSGGRASTGTSYSDITTPPSAGSSVGKAPQNRERRERNSSGMAKRKETGLPDFNDLGLEIHDDNTDWSGLLDSGDLSDSITTISPQNTQLPSRIRTNPTASLRSDITGISETREIPRDRRRPSASFGHSTQARMGATPDQIDFNRFTEDNYDAYGGYDQPVASPPPSASSKTKLTMPSVSLESLWQNYLKLPLIGLGVIGGVFLLYSLLNRPVFDLGLRWGLFKDASGKDFTNVDFKGAKLDNVDFSKSILTGAKMQDASLVGANFQEANLDGVNFSNANLSRARLIRSSVVWAEFNKAQMNLVDLAGSDLTRSNFVGARMEGANLKGSKIGAQGTEKATKFSATTLLAWQIVNQPREGRNLANQDLSGLNLSFTSLKRANLTNVRLNYTDMTNTDLSGANLTGSQINGANWSGAKLNGINLTRVNFDRTKLPKTDEETICPNGAKGPCKFQ</sequence>
<feature type="compositionally biased region" description="Polar residues" evidence="2">
    <location>
        <begin position="895"/>
        <end position="907"/>
    </location>
</feature>
<dbReference type="PANTHER" id="PTHR14136">
    <property type="entry name" value="BTB_POZ DOMAIN-CONTAINING PROTEIN KCTD9"/>
    <property type="match status" value="1"/>
</dbReference>
<feature type="region of interest" description="Disordered" evidence="2">
    <location>
        <begin position="1039"/>
        <end position="1145"/>
    </location>
</feature>
<dbReference type="Gene3D" id="2.160.20.80">
    <property type="entry name" value="E3 ubiquitin-protein ligase SopA"/>
    <property type="match status" value="2"/>
</dbReference>
<dbReference type="InterPro" id="IPR001646">
    <property type="entry name" value="5peptide_repeat"/>
</dbReference>
<accession>A0ABU5TKJ5</accession>
<name>A0ABU5TKJ5_9CYAN</name>
<feature type="region of interest" description="Disordered" evidence="2">
    <location>
        <begin position="127"/>
        <end position="147"/>
    </location>
</feature>
<feature type="compositionally biased region" description="Basic and acidic residues" evidence="2">
    <location>
        <begin position="1186"/>
        <end position="1205"/>
    </location>
</feature>
<gene>
    <name evidence="3" type="ORF">VB774_14185</name>
</gene>
<comment type="caution">
    <text evidence="3">The sequence shown here is derived from an EMBL/GenBank/DDBJ whole genome shotgun (WGS) entry which is preliminary data.</text>
</comment>
<feature type="compositionally biased region" description="Low complexity" evidence="2">
    <location>
        <begin position="1061"/>
        <end position="1072"/>
    </location>
</feature>
<dbReference type="Proteomes" id="UP001301388">
    <property type="component" value="Unassembled WGS sequence"/>
</dbReference>